<evidence type="ECO:0000313" key="2">
    <source>
        <dbReference type="EMBL" id="RWA14605.1"/>
    </source>
</evidence>
<name>A0A439DJL6_9PEZI</name>
<keyword evidence="3" id="KW-1185">Reference proteome</keyword>
<dbReference type="STRING" id="363999.A0A439DJL6"/>
<protein>
    <submittedName>
        <fullName evidence="2">Uncharacterized protein</fullName>
    </submittedName>
</protein>
<evidence type="ECO:0000313" key="3">
    <source>
        <dbReference type="Proteomes" id="UP000286045"/>
    </source>
</evidence>
<dbReference type="Proteomes" id="UP000286045">
    <property type="component" value="Unassembled WGS sequence"/>
</dbReference>
<feature type="coiled-coil region" evidence="1">
    <location>
        <begin position="282"/>
        <end position="320"/>
    </location>
</feature>
<organism evidence="2 3">
    <name type="scientific">Xylaria grammica</name>
    <dbReference type="NCBI Taxonomy" id="363999"/>
    <lineage>
        <taxon>Eukaryota</taxon>
        <taxon>Fungi</taxon>
        <taxon>Dikarya</taxon>
        <taxon>Ascomycota</taxon>
        <taxon>Pezizomycotina</taxon>
        <taxon>Sordariomycetes</taxon>
        <taxon>Xylariomycetidae</taxon>
        <taxon>Xylariales</taxon>
        <taxon>Xylariaceae</taxon>
        <taxon>Xylaria</taxon>
    </lineage>
</organism>
<reference evidence="2 3" key="1">
    <citation type="submission" date="2018-12" db="EMBL/GenBank/DDBJ databases">
        <title>Draft genome sequence of Xylaria grammica IHI A82.</title>
        <authorList>
            <person name="Buettner E."/>
            <person name="Kellner H."/>
        </authorList>
    </citation>
    <scope>NUCLEOTIDE SEQUENCE [LARGE SCALE GENOMIC DNA]</scope>
    <source>
        <strain evidence="2 3">IHI A82</strain>
    </source>
</reference>
<dbReference type="PANTHER" id="PTHR21974">
    <property type="entry name" value="RE15880P"/>
    <property type="match status" value="1"/>
</dbReference>
<gene>
    <name evidence="2" type="ORF">EKO27_g528</name>
</gene>
<evidence type="ECO:0000256" key="1">
    <source>
        <dbReference type="SAM" id="Coils"/>
    </source>
</evidence>
<proteinExistence type="predicted"/>
<keyword evidence="1" id="KW-0175">Coiled coil</keyword>
<sequence length="342" mass="39264">MQATIDQLRSIARLTEEHLDVLAETENAPSALKQQKRHIHDINIQLSAVKKQIGLLKEKKRKERKIYDKYYHSVVKRWAYKATGNKAKFAAKLENEGKRYIEVVQELHQANTTRNALRTLKTEALQARYNLKKICTRRATAQREFDNLYDRIFSCPTPFTEVEGATRNVESALRAYDNAHARLKADEQVRNTLEEANKAIRYSCSCLENGRDALVYGFGGRVTAKMTERTALLSAYRSITQARALVALAQHLSPEVVDLPPVDMTRGVEYIQEMREGAEKCKRLLSAQLRTARDEYQASKKQAEAQAKVLDTARKQLREQRHRIFRHLADTRTPLEAPPPYT</sequence>
<accession>A0A439DJL6</accession>
<dbReference type="AlphaFoldDB" id="A0A439DJL6"/>
<dbReference type="EMBL" id="RYZI01000006">
    <property type="protein sequence ID" value="RWA14605.1"/>
    <property type="molecule type" value="Genomic_DNA"/>
</dbReference>
<dbReference type="PANTHER" id="PTHR21974:SF2">
    <property type="entry name" value="RE15880P"/>
    <property type="match status" value="1"/>
</dbReference>
<comment type="caution">
    <text evidence="2">The sequence shown here is derived from an EMBL/GenBank/DDBJ whole genome shotgun (WGS) entry which is preliminary data.</text>
</comment>